<dbReference type="SMART" id="SM00054">
    <property type="entry name" value="EFh"/>
    <property type="match status" value="3"/>
</dbReference>
<dbReference type="InterPro" id="IPR051581">
    <property type="entry name" value="Ca-bind"/>
</dbReference>
<dbReference type="InParanoid" id="A0A7R8UA67"/>
<evidence type="ECO:0000256" key="1">
    <source>
        <dbReference type="ARBA" id="ARBA00022723"/>
    </source>
</evidence>
<dbReference type="SUPFAM" id="SSF47473">
    <property type="entry name" value="EF-hand"/>
    <property type="match status" value="1"/>
</dbReference>
<dbReference type="GO" id="GO:0005509">
    <property type="term" value="F:calcium ion binding"/>
    <property type="evidence" value="ECO:0007669"/>
    <property type="project" value="InterPro"/>
</dbReference>
<dbReference type="InterPro" id="IPR011992">
    <property type="entry name" value="EF-hand-dom_pair"/>
</dbReference>
<gene>
    <name evidence="5" type="ORF">HERILL_LOCUS349</name>
</gene>
<proteinExistence type="predicted"/>
<keyword evidence="6" id="KW-1185">Reference proteome</keyword>
<keyword evidence="1" id="KW-0479">Metal-binding</keyword>
<dbReference type="OMA" id="NHPDYLN"/>
<dbReference type="InterPro" id="IPR002048">
    <property type="entry name" value="EF_hand_dom"/>
</dbReference>
<dbReference type="PROSITE" id="PS50222">
    <property type="entry name" value="EF_HAND_2"/>
    <property type="match status" value="3"/>
</dbReference>
<protein>
    <recommendedName>
        <fullName evidence="4">EF-hand domain-containing protein</fullName>
    </recommendedName>
</protein>
<reference evidence="5 6" key="1">
    <citation type="submission" date="2020-11" db="EMBL/GenBank/DDBJ databases">
        <authorList>
            <person name="Wallbank WR R."/>
            <person name="Pardo Diaz C."/>
            <person name="Kozak K."/>
            <person name="Martin S."/>
            <person name="Jiggins C."/>
            <person name="Moest M."/>
            <person name="Warren A I."/>
            <person name="Generalovic N T."/>
            <person name="Byers J.R.P. K."/>
            <person name="Montejo-Kovacevich G."/>
            <person name="Yen C E."/>
        </authorList>
    </citation>
    <scope>NUCLEOTIDE SEQUENCE [LARGE SCALE GENOMIC DNA]</scope>
</reference>
<keyword evidence="3" id="KW-0106">Calcium</keyword>
<name>A0A7R8UA67_HERIL</name>
<evidence type="ECO:0000313" key="5">
    <source>
        <dbReference type="EMBL" id="CAD7076970.1"/>
    </source>
</evidence>
<dbReference type="FunCoup" id="A0A7R8UA67">
    <property type="interactions" value="12"/>
</dbReference>
<dbReference type="PANTHER" id="PTHR34524">
    <property type="entry name" value="CALCYPHOSIN"/>
    <property type="match status" value="1"/>
</dbReference>
<dbReference type="CDD" id="cd00051">
    <property type="entry name" value="EFh"/>
    <property type="match status" value="1"/>
</dbReference>
<dbReference type="Proteomes" id="UP000594454">
    <property type="component" value="Chromosome 1"/>
</dbReference>
<feature type="domain" description="EF-hand" evidence="4">
    <location>
        <begin position="125"/>
        <end position="160"/>
    </location>
</feature>
<evidence type="ECO:0000256" key="2">
    <source>
        <dbReference type="ARBA" id="ARBA00022737"/>
    </source>
</evidence>
<keyword evidence="2" id="KW-0677">Repeat</keyword>
<evidence type="ECO:0000256" key="3">
    <source>
        <dbReference type="ARBA" id="ARBA00022837"/>
    </source>
</evidence>
<dbReference type="AlphaFoldDB" id="A0A7R8UA67"/>
<dbReference type="Pfam" id="PF13202">
    <property type="entry name" value="EF-hand_5"/>
    <property type="match status" value="1"/>
</dbReference>
<dbReference type="Gene3D" id="1.10.238.10">
    <property type="entry name" value="EF-hand"/>
    <property type="match status" value="2"/>
</dbReference>
<dbReference type="PANTHER" id="PTHR34524:SF6">
    <property type="entry name" value="CALCYPHOSINE LIKE"/>
    <property type="match status" value="1"/>
</dbReference>
<dbReference type="OrthoDB" id="444540at2759"/>
<dbReference type="EMBL" id="LR899009">
    <property type="protein sequence ID" value="CAD7076970.1"/>
    <property type="molecule type" value="Genomic_DNA"/>
</dbReference>
<dbReference type="PROSITE" id="PS00018">
    <property type="entry name" value="EF_HAND_1"/>
    <property type="match status" value="2"/>
</dbReference>
<sequence>MSDPDLDMSKGPVSDLQLKEQDLANKSKRALVDGKPKDCVEKLRLLCLSRGATGILGLGRAFRRMDDDGNKSLNLEEFVKGLRDTGLECSDEEGEEIFKRFDLDDSGSINMNEFLLALRPPMSQSRLNIIDKAFEKLDKTGDGVITVDDLKNVYSVKSNPAYTSGDLTEDQILTMFLANFEDGGTVDGKVTKEEFVNYYSGVSASIDNDAYFDLMMRQSYKL</sequence>
<evidence type="ECO:0000313" key="6">
    <source>
        <dbReference type="Proteomes" id="UP000594454"/>
    </source>
</evidence>
<feature type="domain" description="EF-hand" evidence="4">
    <location>
        <begin position="89"/>
        <end position="124"/>
    </location>
</feature>
<dbReference type="Pfam" id="PF13499">
    <property type="entry name" value="EF-hand_7"/>
    <property type="match status" value="1"/>
</dbReference>
<evidence type="ECO:0000259" key="4">
    <source>
        <dbReference type="PROSITE" id="PS50222"/>
    </source>
</evidence>
<accession>A0A7R8UA67</accession>
<organism evidence="5 6">
    <name type="scientific">Hermetia illucens</name>
    <name type="common">Black soldier fly</name>
    <dbReference type="NCBI Taxonomy" id="343691"/>
    <lineage>
        <taxon>Eukaryota</taxon>
        <taxon>Metazoa</taxon>
        <taxon>Ecdysozoa</taxon>
        <taxon>Arthropoda</taxon>
        <taxon>Hexapoda</taxon>
        <taxon>Insecta</taxon>
        <taxon>Pterygota</taxon>
        <taxon>Neoptera</taxon>
        <taxon>Endopterygota</taxon>
        <taxon>Diptera</taxon>
        <taxon>Brachycera</taxon>
        <taxon>Stratiomyomorpha</taxon>
        <taxon>Stratiomyidae</taxon>
        <taxon>Hermetiinae</taxon>
        <taxon>Hermetia</taxon>
    </lineage>
</organism>
<dbReference type="InterPro" id="IPR018247">
    <property type="entry name" value="EF_Hand_1_Ca_BS"/>
</dbReference>
<feature type="domain" description="EF-hand" evidence="4">
    <location>
        <begin position="53"/>
        <end position="88"/>
    </location>
</feature>